<feature type="chain" id="PRO_5045322590" evidence="1">
    <location>
        <begin position="22"/>
        <end position="234"/>
    </location>
</feature>
<evidence type="ECO:0000259" key="2">
    <source>
        <dbReference type="Pfam" id="PF14344"/>
    </source>
</evidence>
<dbReference type="EMBL" id="JAEHFY010000024">
    <property type="protein sequence ID" value="MBK0384194.1"/>
    <property type="molecule type" value="Genomic_DNA"/>
</dbReference>
<name>A0ABS1BMS9_9SPHI</name>
<reference evidence="3 4" key="1">
    <citation type="submission" date="2020-12" db="EMBL/GenBank/DDBJ databases">
        <title>Bacterial novel species Pedobacter sp. SD-b isolated from soil.</title>
        <authorList>
            <person name="Jung H.-Y."/>
        </authorList>
    </citation>
    <scope>NUCLEOTIDE SEQUENCE [LARGE SCALE GENOMIC DNA]</scope>
    <source>
        <strain evidence="3 4">SD-b</strain>
    </source>
</reference>
<evidence type="ECO:0000313" key="3">
    <source>
        <dbReference type="EMBL" id="MBK0384194.1"/>
    </source>
</evidence>
<gene>
    <name evidence="3" type="ORF">I5M32_14595</name>
</gene>
<feature type="domain" description="DUF4397" evidence="2">
    <location>
        <begin position="35"/>
        <end position="150"/>
    </location>
</feature>
<proteinExistence type="predicted"/>
<comment type="caution">
    <text evidence="3">The sequence shown here is derived from an EMBL/GenBank/DDBJ whole genome shotgun (WGS) entry which is preliminary data.</text>
</comment>
<dbReference type="Pfam" id="PF14344">
    <property type="entry name" value="DUF4397"/>
    <property type="match status" value="1"/>
</dbReference>
<dbReference type="InterPro" id="IPR025510">
    <property type="entry name" value="DUF4397"/>
</dbReference>
<feature type="signal peptide" evidence="1">
    <location>
        <begin position="1"/>
        <end position="21"/>
    </location>
</feature>
<keyword evidence="4" id="KW-1185">Reference proteome</keyword>
<dbReference type="RefSeq" id="WP_200587674.1">
    <property type="nucleotide sequence ID" value="NZ_JAEHFY010000024.1"/>
</dbReference>
<organism evidence="3 4">
    <name type="scientific">Pedobacter segetis</name>
    <dbReference type="NCBI Taxonomy" id="2793069"/>
    <lineage>
        <taxon>Bacteria</taxon>
        <taxon>Pseudomonadati</taxon>
        <taxon>Bacteroidota</taxon>
        <taxon>Sphingobacteriia</taxon>
        <taxon>Sphingobacteriales</taxon>
        <taxon>Sphingobacteriaceae</taxon>
        <taxon>Pedobacter</taxon>
    </lineage>
</organism>
<keyword evidence="1" id="KW-0732">Signal</keyword>
<protein>
    <submittedName>
        <fullName evidence="3">DUF4397 domain-containing protein</fullName>
    </submittedName>
</protein>
<evidence type="ECO:0000256" key="1">
    <source>
        <dbReference type="SAM" id="SignalP"/>
    </source>
</evidence>
<sequence length="234" mass="26067">MKKTIKNFQYIFILSTLCYLASCTAPTKKTYFGQATLRIVNAVPENYNLTLFVNDTSKTPTPLKFTDFSAHQNVMAGTSTIYTKSNGNVINRSDLTFLFLPKENYTIFIAGKISKDSLSYISFKDSLNAPIQGQAKVRLINTSYNSASLDAIFSNRSIDSLNTFGNIGFRSGNNYLQFKPGVYFIKLRQTGSKNIIFTKSNIEIKAGKIYTLWAKGLINGNANYSLDVGVLNDN</sequence>
<accession>A0ABS1BMS9</accession>
<evidence type="ECO:0000313" key="4">
    <source>
        <dbReference type="Proteomes" id="UP000660024"/>
    </source>
</evidence>
<dbReference type="Proteomes" id="UP000660024">
    <property type="component" value="Unassembled WGS sequence"/>
</dbReference>